<dbReference type="RefSeq" id="WP_192510009.1">
    <property type="nucleotide sequence ID" value="NZ_AQGV01000015.1"/>
</dbReference>
<dbReference type="InterPro" id="IPR029787">
    <property type="entry name" value="Nucleotide_cyclase"/>
</dbReference>
<feature type="transmembrane region" description="Helical" evidence="3">
    <location>
        <begin position="373"/>
        <end position="391"/>
    </location>
</feature>
<sequence>MRSVFQQSRLSVCHTLLYVIVFFMCLHVNAGQPKYDLTQGGAGISRSFSYVETSDVATFDYVSTAKELKWQPHHKDNLNLGITQGTYWFRHTFSLHGNTPQDVMFEVSYPLLDDLQLFIEHDGKISSYQLGDQQPFSNRPIKHRFFLIPFVIRPHENVQLYARLKTSSVMILPVKLWKFSDFTQRNQINTLILGAYFGLMSLLFVYVFSCAVITRKHVYGYYLGYISSMTLLLCNLSGLSFQYFWPNSIWWNGQSSIFILYIIVLFGILFSRNLLVIEHAYPKFNRFLRYLTVAVGMMAIASLALPYELILAPTIYFSMACCVLGLVIGYLRVKDGLEVAKFYSIAWGGALFGGLVLVGTKISLVPFNWFTEHALMFGISFEILCLSFAIAKSLQIERKEKIALKDSLMTHLANAKDTLEQQVLQRTAELEKANIQLMQSSITDALTGVANRRRLDEFLDVEYARAVRFNYPICLLMIDVDYFKRVNDQYGHQVGDTCLKLIAELISNEITRVGDLVARYGGEEFCIVLPYTHELDGANIAQKIRESIAAQPIMSSAGAIELTISIGVAGHQPDCNMPLTQLELADKALYTAKRNGRNQVVMASEMHEIKLR</sequence>
<dbReference type="PANTHER" id="PTHR45138:SF9">
    <property type="entry name" value="DIGUANYLATE CYCLASE DGCM-RELATED"/>
    <property type="match status" value="1"/>
</dbReference>
<evidence type="ECO:0000313" key="5">
    <source>
        <dbReference type="EMBL" id="MBE0370992.1"/>
    </source>
</evidence>
<dbReference type="InterPro" id="IPR011622">
    <property type="entry name" value="7TMR_DISM_rcpt_extracell_dom2"/>
</dbReference>
<feature type="transmembrane region" description="Helical" evidence="3">
    <location>
        <begin position="12"/>
        <end position="30"/>
    </location>
</feature>
<reference evidence="5 6" key="1">
    <citation type="submission" date="2015-03" db="EMBL/GenBank/DDBJ databases">
        <title>Genome sequence of Pseudoalteromonas aurantia.</title>
        <authorList>
            <person name="Xie B.-B."/>
            <person name="Rong J.-C."/>
            <person name="Qin Q.-L."/>
            <person name="Zhang Y.-Z."/>
        </authorList>
    </citation>
    <scope>NUCLEOTIDE SEQUENCE [LARGE SCALE GENOMIC DNA]</scope>
    <source>
        <strain evidence="5 6">208</strain>
    </source>
</reference>
<dbReference type="InterPro" id="IPR043128">
    <property type="entry name" value="Rev_trsase/Diguanyl_cyclase"/>
</dbReference>
<comment type="catalytic activity">
    <reaction evidence="2">
        <text>2 GTP = 3',3'-c-di-GMP + 2 diphosphate</text>
        <dbReference type="Rhea" id="RHEA:24898"/>
        <dbReference type="ChEBI" id="CHEBI:33019"/>
        <dbReference type="ChEBI" id="CHEBI:37565"/>
        <dbReference type="ChEBI" id="CHEBI:58805"/>
        <dbReference type="EC" id="2.7.7.65"/>
    </reaction>
</comment>
<keyword evidence="3" id="KW-0812">Transmembrane</keyword>
<dbReference type="PANTHER" id="PTHR45138">
    <property type="entry name" value="REGULATORY COMPONENTS OF SENSORY TRANSDUCTION SYSTEM"/>
    <property type="match status" value="1"/>
</dbReference>
<dbReference type="NCBIfam" id="TIGR00254">
    <property type="entry name" value="GGDEF"/>
    <property type="match status" value="1"/>
</dbReference>
<comment type="caution">
    <text evidence="5">The sequence shown here is derived from an EMBL/GenBank/DDBJ whole genome shotgun (WGS) entry which is preliminary data.</text>
</comment>
<evidence type="ECO:0000256" key="3">
    <source>
        <dbReference type="SAM" id="Phobius"/>
    </source>
</evidence>
<feature type="transmembrane region" description="Helical" evidence="3">
    <location>
        <begin position="345"/>
        <end position="367"/>
    </location>
</feature>
<dbReference type="EMBL" id="AQGV01000015">
    <property type="protein sequence ID" value="MBE0370992.1"/>
    <property type="molecule type" value="Genomic_DNA"/>
</dbReference>
<feature type="transmembrane region" description="Helical" evidence="3">
    <location>
        <begin position="313"/>
        <end position="333"/>
    </location>
</feature>
<accession>A0ABR9EJ20</accession>
<feature type="transmembrane region" description="Helical" evidence="3">
    <location>
        <begin position="221"/>
        <end position="245"/>
    </location>
</feature>
<evidence type="ECO:0000259" key="4">
    <source>
        <dbReference type="PROSITE" id="PS50887"/>
    </source>
</evidence>
<feature type="domain" description="GGDEF" evidence="4">
    <location>
        <begin position="471"/>
        <end position="605"/>
    </location>
</feature>
<keyword evidence="3" id="KW-0472">Membrane</keyword>
<dbReference type="SMART" id="SM00267">
    <property type="entry name" value="GGDEF"/>
    <property type="match status" value="1"/>
</dbReference>
<keyword evidence="6" id="KW-1185">Reference proteome</keyword>
<dbReference type="Gene3D" id="3.30.70.270">
    <property type="match status" value="1"/>
</dbReference>
<dbReference type="Pfam" id="PF00990">
    <property type="entry name" value="GGDEF"/>
    <property type="match status" value="1"/>
</dbReference>
<feature type="transmembrane region" description="Helical" evidence="3">
    <location>
        <begin position="287"/>
        <end position="307"/>
    </location>
</feature>
<dbReference type="CDD" id="cd01949">
    <property type="entry name" value="GGDEF"/>
    <property type="match status" value="1"/>
</dbReference>
<feature type="transmembrane region" description="Helical" evidence="3">
    <location>
        <begin position="257"/>
        <end position="275"/>
    </location>
</feature>
<dbReference type="PROSITE" id="PS50887">
    <property type="entry name" value="GGDEF"/>
    <property type="match status" value="1"/>
</dbReference>
<dbReference type="InterPro" id="IPR050469">
    <property type="entry name" value="Diguanylate_Cyclase"/>
</dbReference>
<organism evidence="5 6">
    <name type="scientific">Pseudoalteromonas aurantia 208</name>
    <dbReference type="NCBI Taxonomy" id="1314867"/>
    <lineage>
        <taxon>Bacteria</taxon>
        <taxon>Pseudomonadati</taxon>
        <taxon>Pseudomonadota</taxon>
        <taxon>Gammaproteobacteria</taxon>
        <taxon>Alteromonadales</taxon>
        <taxon>Pseudoalteromonadaceae</taxon>
        <taxon>Pseudoalteromonas</taxon>
    </lineage>
</organism>
<dbReference type="Pfam" id="PF07696">
    <property type="entry name" value="7TMR-DISMED2"/>
    <property type="match status" value="1"/>
</dbReference>
<dbReference type="Gene3D" id="2.60.40.2380">
    <property type="match status" value="1"/>
</dbReference>
<feature type="transmembrane region" description="Helical" evidence="3">
    <location>
        <begin position="191"/>
        <end position="214"/>
    </location>
</feature>
<name>A0ABR9EJ20_9GAMM</name>
<keyword evidence="3" id="KW-1133">Transmembrane helix</keyword>
<evidence type="ECO:0000313" key="6">
    <source>
        <dbReference type="Proteomes" id="UP000615755"/>
    </source>
</evidence>
<evidence type="ECO:0000256" key="1">
    <source>
        <dbReference type="ARBA" id="ARBA00012528"/>
    </source>
</evidence>
<dbReference type="SUPFAM" id="SSF55073">
    <property type="entry name" value="Nucleotide cyclase"/>
    <property type="match status" value="1"/>
</dbReference>
<dbReference type="EC" id="2.7.7.65" evidence="1"/>
<dbReference type="InterPro" id="IPR011623">
    <property type="entry name" value="7TMR_DISM_rcpt_extracell_dom1"/>
</dbReference>
<gene>
    <name evidence="5" type="ORF">PAUR_b1142</name>
</gene>
<dbReference type="InterPro" id="IPR000160">
    <property type="entry name" value="GGDEF_dom"/>
</dbReference>
<dbReference type="Proteomes" id="UP000615755">
    <property type="component" value="Unassembled WGS sequence"/>
</dbReference>
<evidence type="ECO:0000256" key="2">
    <source>
        <dbReference type="ARBA" id="ARBA00034247"/>
    </source>
</evidence>
<dbReference type="Pfam" id="PF07695">
    <property type="entry name" value="7TMR-DISM_7TM"/>
    <property type="match status" value="1"/>
</dbReference>
<protein>
    <recommendedName>
        <fullName evidence="1">diguanylate cyclase</fullName>
        <ecNumber evidence="1">2.7.7.65</ecNumber>
    </recommendedName>
</protein>
<proteinExistence type="predicted"/>